<dbReference type="InterPro" id="IPR041920">
    <property type="entry name" value="ROS/MUCR_sf"/>
</dbReference>
<dbReference type="EMBL" id="LYUD01000123">
    <property type="protein sequence ID" value="OAZ69590.1"/>
    <property type="molecule type" value="Genomic_DNA"/>
</dbReference>
<sequence length="144" mass="16560">MAMELYNISQLHNLTAKVVIAYIKGNSSEVTDISILIKKIYEAFSSLDYISNTKKMLIPAVPIGKSVFYDYIICLEDGQKRQLLKRYLWTVHGLTPDAYRRKWGLPDNYPMAAPAYAERRAAQTKKIQDRKRFSKDIISPKGNK</sequence>
<comment type="similarity">
    <text evidence="1">Belongs to the ros/MucR family.</text>
</comment>
<evidence type="ECO:0000313" key="4">
    <source>
        <dbReference type="Proteomes" id="UP000093796"/>
    </source>
</evidence>
<dbReference type="Proteomes" id="UP000093796">
    <property type="component" value="Unassembled WGS sequence"/>
</dbReference>
<evidence type="ECO:0000256" key="2">
    <source>
        <dbReference type="SAM" id="MobiDB-lite"/>
    </source>
</evidence>
<gene>
    <name evidence="3" type="ORF">SRCM100623_02306</name>
</gene>
<evidence type="ECO:0000256" key="1">
    <source>
        <dbReference type="ARBA" id="ARBA00007031"/>
    </source>
</evidence>
<dbReference type="AlphaFoldDB" id="A0A1A0D3G4"/>
<organism evidence="3 4">
    <name type="scientific">Acetobacter pasteurianus</name>
    <name type="common">Acetobacter turbidans</name>
    <dbReference type="NCBI Taxonomy" id="438"/>
    <lineage>
        <taxon>Bacteria</taxon>
        <taxon>Pseudomonadati</taxon>
        <taxon>Pseudomonadota</taxon>
        <taxon>Alphaproteobacteria</taxon>
        <taxon>Acetobacterales</taxon>
        <taxon>Acetobacteraceae</taxon>
        <taxon>Acetobacter</taxon>
    </lineage>
</organism>
<dbReference type="RefSeq" id="WP_052013646.1">
    <property type="nucleotide sequence ID" value="NZ_LYUD01000123.1"/>
</dbReference>
<feature type="compositionally biased region" description="Basic and acidic residues" evidence="2">
    <location>
        <begin position="125"/>
        <end position="135"/>
    </location>
</feature>
<name>A0A1A0D3G4_ACEPA</name>
<dbReference type="GO" id="GO:0003677">
    <property type="term" value="F:DNA binding"/>
    <property type="evidence" value="ECO:0007669"/>
    <property type="project" value="InterPro"/>
</dbReference>
<dbReference type="GO" id="GO:0008270">
    <property type="term" value="F:zinc ion binding"/>
    <property type="evidence" value="ECO:0007669"/>
    <property type="project" value="InterPro"/>
</dbReference>
<proteinExistence type="inferred from homology"/>
<dbReference type="OrthoDB" id="9809693at2"/>
<dbReference type="GO" id="GO:0006355">
    <property type="term" value="P:regulation of DNA-templated transcription"/>
    <property type="evidence" value="ECO:0007669"/>
    <property type="project" value="InterPro"/>
</dbReference>
<dbReference type="PATRIC" id="fig|438.15.peg.2551"/>
<comment type="caution">
    <text evidence="3">The sequence shown here is derived from an EMBL/GenBank/DDBJ whole genome shotgun (WGS) entry which is preliminary data.</text>
</comment>
<protein>
    <submittedName>
        <fullName evidence="3">Putative MucR family transcriptional regulatory protein</fullName>
    </submittedName>
</protein>
<feature type="region of interest" description="Disordered" evidence="2">
    <location>
        <begin position="125"/>
        <end position="144"/>
    </location>
</feature>
<dbReference type="Pfam" id="PF05443">
    <property type="entry name" value="ROS_MUCR"/>
    <property type="match status" value="1"/>
</dbReference>
<dbReference type="Gene3D" id="1.10.10.1550">
    <property type="entry name" value="ROS/MUCR transcriptional regulator protein"/>
    <property type="match status" value="1"/>
</dbReference>
<dbReference type="InterPro" id="IPR008807">
    <property type="entry name" value="ROS_MUCR"/>
</dbReference>
<accession>A0A1A0D3G4</accession>
<reference evidence="3 4" key="1">
    <citation type="submission" date="2016-05" db="EMBL/GenBank/DDBJ databases">
        <title>Genome sequencing of Acetobacter pasteurianus strain SRCM100623.</title>
        <authorList>
            <person name="Song Y.R."/>
        </authorList>
    </citation>
    <scope>NUCLEOTIDE SEQUENCE [LARGE SCALE GENOMIC DNA]</scope>
    <source>
        <strain evidence="3 4">SRCM100623</strain>
    </source>
</reference>
<evidence type="ECO:0000313" key="3">
    <source>
        <dbReference type="EMBL" id="OAZ69590.1"/>
    </source>
</evidence>